<keyword evidence="1" id="KW-0472">Membrane</keyword>
<keyword evidence="1" id="KW-0812">Transmembrane</keyword>
<feature type="transmembrane region" description="Helical" evidence="1">
    <location>
        <begin position="33"/>
        <end position="51"/>
    </location>
</feature>
<accession>A0A4Q9GNY9</accession>
<feature type="transmembrane region" description="Helical" evidence="1">
    <location>
        <begin position="57"/>
        <end position="74"/>
    </location>
</feature>
<feature type="transmembrane region" description="Helical" evidence="1">
    <location>
        <begin position="86"/>
        <end position="105"/>
    </location>
</feature>
<gene>
    <name evidence="2" type="ORF">EYE40_02985</name>
</gene>
<evidence type="ECO:0000313" key="2">
    <source>
        <dbReference type="EMBL" id="TBN56446.1"/>
    </source>
</evidence>
<dbReference type="RefSeq" id="WP_130980556.1">
    <property type="nucleotide sequence ID" value="NZ_SISG01000001.1"/>
</dbReference>
<sequence length="108" mass="11390">MPEITLLFIITLLAGGLSLYDGIVRLRGRGNSSILAIAELVLGALLLLSLFVAALNFALVPILLLITLLIIIFLPGKGRSARTITIIAAVLTAVLVLTSLGWLNIPGF</sequence>
<name>A0A4Q9GNY9_9MICO</name>
<protein>
    <submittedName>
        <fullName evidence="2">Uncharacterized protein</fullName>
    </submittedName>
</protein>
<dbReference type="AlphaFoldDB" id="A0A4Q9GNY9"/>
<organism evidence="2 3">
    <name type="scientific">Glaciihabitans arcticus</name>
    <dbReference type="NCBI Taxonomy" id="2668039"/>
    <lineage>
        <taxon>Bacteria</taxon>
        <taxon>Bacillati</taxon>
        <taxon>Actinomycetota</taxon>
        <taxon>Actinomycetes</taxon>
        <taxon>Micrococcales</taxon>
        <taxon>Microbacteriaceae</taxon>
        <taxon>Glaciihabitans</taxon>
    </lineage>
</organism>
<dbReference type="Proteomes" id="UP000294194">
    <property type="component" value="Unassembled WGS sequence"/>
</dbReference>
<evidence type="ECO:0000256" key="1">
    <source>
        <dbReference type="SAM" id="Phobius"/>
    </source>
</evidence>
<proteinExistence type="predicted"/>
<keyword evidence="1" id="KW-1133">Transmembrane helix</keyword>
<keyword evidence="3" id="KW-1185">Reference proteome</keyword>
<dbReference type="EMBL" id="SISG01000001">
    <property type="protein sequence ID" value="TBN56446.1"/>
    <property type="molecule type" value="Genomic_DNA"/>
</dbReference>
<reference evidence="3" key="1">
    <citation type="submission" date="2019-02" db="EMBL/GenBank/DDBJ databases">
        <title>Glaciihabitans arcticus sp. nov., a psychrotolerant bacterium isolated from polar soil.</title>
        <authorList>
            <person name="Dahal R.H."/>
        </authorList>
    </citation>
    <scope>NUCLEOTIDE SEQUENCE [LARGE SCALE GENOMIC DNA]</scope>
    <source>
        <strain evidence="3">RP-3-7</strain>
    </source>
</reference>
<evidence type="ECO:0000313" key="3">
    <source>
        <dbReference type="Proteomes" id="UP000294194"/>
    </source>
</evidence>
<feature type="transmembrane region" description="Helical" evidence="1">
    <location>
        <begin position="6"/>
        <end position="26"/>
    </location>
</feature>
<comment type="caution">
    <text evidence="2">The sequence shown here is derived from an EMBL/GenBank/DDBJ whole genome shotgun (WGS) entry which is preliminary data.</text>
</comment>